<dbReference type="VEuPathDB" id="FungiDB:H310_03273"/>
<keyword evidence="1" id="KW-0472">Membrane</keyword>
<dbReference type="GeneID" id="20080323"/>
<dbReference type="OrthoDB" id="68044at2759"/>
<evidence type="ECO:0000313" key="2">
    <source>
        <dbReference type="EMBL" id="ETW05517.1"/>
    </source>
</evidence>
<dbReference type="EMBL" id="KI913956">
    <property type="protein sequence ID" value="ETW05517.1"/>
    <property type="molecule type" value="Genomic_DNA"/>
</dbReference>
<organism evidence="2">
    <name type="scientific">Aphanomyces invadans</name>
    <dbReference type="NCBI Taxonomy" id="157072"/>
    <lineage>
        <taxon>Eukaryota</taxon>
        <taxon>Sar</taxon>
        <taxon>Stramenopiles</taxon>
        <taxon>Oomycota</taxon>
        <taxon>Saprolegniomycetes</taxon>
        <taxon>Saprolegniales</taxon>
        <taxon>Verrucalvaceae</taxon>
        <taxon>Aphanomyces</taxon>
    </lineage>
</organism>
<accession>A0A024UI27</accession>
<dbReference type="RefSeq" id="XP_008865294.1">
    <property type="nucleotide sequence ID" value="XM_008867072.1"/>
</dbReference>
<dbReference type="AlphaFoldDB" id="A0A024UI27"/>
<feature type="transmembrane region" description="Helical" evidence="1">
    <location>
        <begin position="12"/>
        <end position="31"/>
    </location>
</feature>
<keyword evidence="1" id="KW-1133">Transmembrane helix</keyword>
<proteinExistence type="predicted"/>
<keyword evidence="1" id="KW-0812">Transmembrane</keyword>
<reference evidence="2" key="1">
    <citation type="submission" date="2013-12" db="EMBL/GenBank/DDBJ databases">
        <title>The Genome Sequence of Aphanomyces invadans NJM9701.</title>
        <authorList>
            <consortium name="The Broad Institute Genomics Platform"/>
            <person name="Russ C."/>
            <person name="Tyler B."/>
            <person name="van West P."/>
            <person name="Dieguez-Uribeondo J."/>
            <person name="Young S.K."/>
            <person name="Zeng Q."/>
            <person name="Gargeya S."/>
            <person name="Fitzgerald M."/>
            <person name="Abouelleil A."/>
            <person name="Alvarado L."/>
            <person name="Chapman S.B."/>
            <person name="Gainer-Dewar J."/>
            <person name="Goldberg J."/>
            <person name="Griggs A."/>
            <person name="Gujja S."/>
            <person name="Hansen M."/>
            <person name="Howarth C."/>
            <person name="Imamovic A."/>
            <person name="Ireland A."/>
            <person name="Larimer J."/>
            <person name="McCowan C."/>
            <person name="Murphy C."/>
            <person name="Pearson M."/>
            <person name="Poon T.W."/>
            <person name="Priest M."/>
            <person name="Roberts A."/>
            <person name="Saif S."/>
            <person name="Shea T."/>
            <person name="Sykes S."/>
            <person name="Wortman J."/>
            <person name="Nusbaum C."/>
            <person name="Birren B."/>
        </authorList>
    </citation>
    <scope>NUCLEOTIDE SEQUENCE [LARGE SCALE GENOMIC DNA]</scope>
    <source>
        <strain evidence="2">NJM9701</strain>
    </source>
</reference>
<protein>
    <submittedName>
        <fullName evidence="2">Uncharacterized protein</fullName>
    </submittedName>
</protein>
<evidence type="ECO:0000256" key="1">
    <source>
        <dbReference type="SAM" id="Phobius"/>
    </source>
</evidence>
<gene>
    <name evidence="2" type="ORF">H310_03273</name>
</gene>
<sequence>MTNNEMDAALMQFVNALGIVITIGLVGFHYMTSDEKDDEE</sequence>
<dbReference type="eggNOG" id="ENOG502SBJQ">
    <property type="taxonomic scope" value="Eukaryota"/>
</dbReference>
<name>A0A024UI27_9STRA</name>